<dbReference type="Proteomes" id="UP001220022">
    <property type="component" value="Unassembled WGS sequence"/>
</dbReference>
<accession>A0ABT5Z8R8</accession>
<comment type="caution">
    <text evidence="1">The sequence shown here is derived from an EMBL/GenBank/DDBJ whole genome shotgun (WGS) entry which is preliminary data.</text>
</comment>
<gene>
    <name evidence="1" type="ORF">P2L57_32180</name>
</gene>
<dbReference type="RefSeq" id="WP_275820592.1">
    <property type="nucleotide sequence ID" value="NZ_BAAANM010000036.1"/>
</dbReference>
<organism evidence="1 2">
    <name type="scientific">Streptantibioticus ferralitis</name>
    <dbReference type="NCBI Taxonomy" id="236510"/>
    <lineage>
        <taxon>Bacteria</taxon>
        <taxon>Bacillati</taxon>
        <taxon>Actinomycetota</taxon>
        <taxon>Actinomycetes</taxon>
        <taxon>Kitasatosporales</taxon>
        <taxon>Streptomycetaceae</taxon>
        <taxon>Streptantibioticus</taxon>
    </lineage>
</organism>
<keyword evidence="2" id="KW-1185">Reference proteome</keyword>
<evidence type="ECO:0000313" key="1">
    <source>
        <dbReference type="EMBL" id="MDF2260211.1"/>
    </source>
</evidence>
<evidence type="ECO:0000313" key="2">
    <source>
        <dbReference type="Proteomes" id="UP001220022"/>
    </source>
</evidence>
<sequence length="270" mass="29795">MIVMAPSLPPLRSPTGRIPEPAEAAVRGPRLSVLPRSVRRMGFTGAWMITAHEDVVIAELAPRFLSAIETERAEPKAQERWERWRGAPLPDYRTWWRTFGGADRRSPESQALLSFTELTCAGRHIDDACYGVGDDPFWVTDDVWARQPGPDTGFYCVHSKEYPISSFFHAIGPDRAAQLPVWCGNFLLTAAEVRQSLPQVERALAFTPRGTRRMGSAGSDGLSARSSGTGNLVVRTAAEAEDFPHAIRGIVWLAGSKWVSARSPDRVVRA</sequence>
<proteinExistence type="predicted"/>
<reference evidence="1 2" key="1">
    <citation type="submission" date="2023-03" db="EMBL/GenBank/DDBJ databases">
        <title>Draft genome sequence of type strain Streptomyces ferralitis JCM 14344.</title>
        <authorList>
            <person name="Klaysubun C."/>
            <person name="Duangmal K."/>
        </authorList>
    </citation>
    <scope>NUCLEOTIDE SEQUENCE [LARGE SCALE GENOMIC DNA]</scope>
    <source>
        <strain evidence="1 2">JCM 14344</strain>
    </source>
</reference>
<name>A0ABT5Z8R8_9ACTN</name>
<dbReference type="EMBL" id="JARHTQ010000031">
    <property type="protein sequence ID" value="MDF2260211.1"/>
    <property type="molecule type" value="Genomic_DNA"/>
</dbReference>
<protein>
    <submittedName>
        <fullName evidence="1">Uncharacterized protein</fullName>
    </submittedName>
</protein>